<dbReference type="EMBL" id="UINC01158758">
    <property type="protein sequence ID" value="SVD56469.1"/>
    <property type="molecule type" value="Genomic_DNA"/>
</dbReference>
<gene>
    <name evidence="1" type="ORF">METZ01_LOCUS409323</name>
</gene>
<feature type="non-terminal residue" evidence="1">
    <location>
        <position position="89"/>
    </location>
</feature>
<protein>
    <submittedName>
        <fullName evidence="1">Uncharacterized protein</fullName>
    </submittedName>
</protein>
<reference evidence="1" key="1">
    <citation type="submission" date="2018-05" db="EMBL/GenBank/DDBJ databases">
        <authorList>
            <person name="Lanie J.A."/>
            <person name="Ng W.-L."/>
            <person name="Kazmierczak K.M."/>
            <person name="Andrzejewski T.M."/>
            <person name="Davidsen T.M."/>
            <person name="Wayne K.J."/>
            <person name="Tettelin H."/>
            <person name="Glass J.I."/>
            <person name="Rusch D."/>
            <person name="Podicherti R."/>
            <person name="Tsui H.-C.T."/>
            <person name="Winkler M.E."/>
        </authorList>
    </citation>
    <scope>NUCLEOTIDE SEQUENCE</scope>
</reference>
<evidence type="ECO:0000313" key="1">
    <source>
        <dbReference type="EMBL" id="SVD56469.1"/>
    </source>
</evidence>
<accession>A0A382WCP9</accession>
<organism evidence="1">
    <name type="scientific">marine metagenome</name>
    <dbReference type="NCBI Taxonomy" id="408172"/>
    <lineage>
        <taxon>unclassified sequences</taxon>
        <taxon>metagenomes</taxon>
        <taxon>ecological metagenomes</taxon>
    </lineage>
</organism>
<sequence>MGAQATLGNMISSSLKSTGSGIFSFLRRFTFLGHFGGGRKSRGNLNARSLRAASLGIIAIARQFGVRITADTIDDAIERGNLNSPAELE</sequence>
<proteinExistence type="predicted"/>
<name>A0A382WCP9_9ZZZZ</name>
<dbReference type="AlphaFoldDB" id="A0A382WCP9"/>